<comment type="similarity">
    <text evidence="1">Belongs to the VgrG protein family.</text>
</comment>
<dbReference type="Gene3D" id="4.10.220.110">
    <property type="match status" value="1"/>
</dbReference>
<dbReference type="InterPro" id="IPR037026">
    <property type="entry name" value="Vgr_OB-fold_dom_sf"/>
</dbReference>
<evidence type="ECO:0000256" key="1">
    <source>
        <dbReference type="ARBA" id="ARBA00005558"/>
    </source>
</evidence>
<organism evidence="3 4">
    <name type="scientific">Polyangium spumosum</name>
    <dbReference type="NCBI Taxonomy" id="889282"/>
    <lineage>
        <taxon>Bacteria</taxon>
        <taxon>Pseudomonadati</taxon>
        <taxon>Myxococcota</taxon>
        <taxon>Polyangia</taxon>
        <taxon>Polyangiales</taxon>
        <taxon>Polyangiaceae</taxon>
        <taxon>Polyangium</taxon>
    </lineage>
</organism>
<dbReference type="NCBIfam" id="TIGR01646">
    <property type="entry name" value="vgr_GE"/>
    <property type="match status" value="1"/>
</dbReference>
<comment type="caution">
    <text evidence="3">The sequence shown here is derived from an EMBL/GenBank/DDBJ whole genome shotgun (WGS) entry which is preliminary data.</text>
</comment>
<dbReference type="Gene3D" id="2.30.110.50">
    <property type="match status" value="1"/>
</dbReference>
<reference evidence="3 4" key="1">
    <citation type="submission" date="2019-10" db="EMBL/GenBank/DDBJ databases">
        <title>A soil myxobacterium in the family Polyangiaceae.</title>
        <authorList>
            <person name="Li Y."/>
            <person name="Wang J."/>
        </authorList>
    </citation>
    <scope>NUCLEOTIDE SEQUENCE [LARGE SCALE GENOMIC DNA]</scope>
    <source>
        <strain evidence="3 4">DSM 14734</strain>
    </source>
</reference>
<dbReference type="OrthoDB" id="5482463at2"/>
<evidence type="ECO:0000313" key="4">
    <source>
        <dbReference type="Proteomes" id="UP000440224"/>
    </source>
</evidence>
<dbReference type="NCBIfam" id="TIGR03361">
    <property type="entry name" value="VI_Rhs_Vgr"/>
    <property type="match status" value="1"/>
</dbReference>
<feature type="domain" description="Gp5/Type VI secretion system Vgr protein OB-fold" evidence="2">
    <location>
        <begin position="391"/>
        <end position="455"/>
    </location>
</feature>
<accession>A0A6N7PEE8</accession>
<dbReference type="EMBL" id="WJIE01000001">
    <property type="protein sequence ID" value="MRG90398.1"/>
    <property type="molecule type" value="Genomic_DNA"/>
</dbReference>
<protein>
    <submittedName>
        <fullName evidence="3">Type VI secretion system tip protein VgrG</fullName>
    </submittedName>
</protein>
<dbReference type="SUPFAM" id="SSF69255">
    <property type="entry name" value="gp5 N-terminal domain-like"/>
    <property type="match status" value="1"/>
</dbReference>
<dbReference type="RefSeq" id="WP_153817319.1">
    <property type="nucleotide sequence ID" value="NZ_WJIE01000001.1"/>
</dbReference>
<proteinExistence type="inferred from homology"/>
<sequence length="770" mass="85834">MRDFFTFSSSVLPDTTRVLGFRGTEALSRPYVFEIYLSIPSEESGDVDLDDAVGAKGTLRAQREDDGEQYVIHGLLSGIELVQQAGSAALFRATLVPRLWELTQTLHSRMFTKKSVREIIEFILDDSGFSGDDYEFKLYGDYEPEEHVCQYQESNLDFISRWMEREGLYYYFEQGEDAEKLVITDNKSFHEPLRKAPVPYHPQAGGDMNQGEAFDSFTRRHQHLPSAVKLHDYDYTNPTLDVSGHASVSQSGFGEITMHGARFFNPTQGKRLAGIRAEELLARKVLFHATGTAYHLRPGYLFELEEHPRTAFNGEYLTTELVHICCHAVSAPQIKKLLGAEANDVYRVEVAGIPASVQFRAERRTPWPRIYGYENAVIDGDAESEYAQIDEHGRYNVKFMFDETSLKGSNASTWVRMAQPHGGSIEGWHFPLRKGTEVVISFMGGDPDRPVIMGVVPNAHTPSPVTQGNNTKNVIQTGGRNRLELEDKAGQQRITMSTPTENTYLRMGSLNDEHNFIGRTDGSALIYTGTHFDIEVVDFKTESVGNYVDHVYKGPYTCEVEKDVTLTYKANRTEKVESGHVQELYQSQNTEVQGLMQVYAKAGQQELFDDMHYTVVSAGGRTQEVTGLLNVKAKSGYTVEVTGDAKETATGDWSIEANAVDTKSRGEWKWSCLGDKVSLTIGATSETLIGLKNENLIGGKLEILGPFKMETVLGIKVDSHIGVAIEANAAIALKFAPTWFENLAGKIEMLPYKLINRGIDIEVGGLKLIG</sequence>
<dbReference type="Gene3D" id="2.40.50.230">
    <property type="entry name" value="Gp5 N-terminal domain"/>
    <property type="match status" value="1"/>
</dbReference>
<dbReference type="InterPro" id="IPR006533">
    <property type="entry name" value="T6SS_Vgr_RhsGE"/>
</dbReference>
<keyword evidence="4" id="KW-1185">Reference proteome</keyword>
<evidence type="ECO:0000313" key="3">
    <source>
        <dbReference type="EMBL" id="MRG90398.1"/>
    </source>
</evidence>
<dbReference type="InterPro" id="IPR017847">
    <property type="entry name" value="T6SS_RhsGE_Vgr_subset"/>
</dbReference>
<dbReference type="Pfam" id="PF05954">
    <property type="entry name" value="Phage_GPD"/>
    <property type="match status" value="1"/>
</dbReference>
<dbReference type="Pfam" id="PF04717">
    <property type="entry name" value="Phage_base_V"/>
    <property type="match status" value="1"/>
</dbReference>
<dbReference type="Gene3D" id="3.55.50.10">
    <property type="entry name" value="Baseplate protein-like domains"/>
    <property type="match status" value="1"/>
</dbReference>
<dbReference type="AlphaFoldDB" id="A0A6N7PEE8"/>
<evidence type="ECO:0000259" key="2">
    <source>
        <dbReference type="Pfam" id="PF04717"/>
    </source>
</evidence>
<dbReference type="InterPro" id="IPR006531">
    <property type="entry name" value="Gp5/Vgr_OB"/>
</dbReference>
<dbReference type="SUPFAM" id="SSF69349">
    <property type="entry name" value="Phage fibre proteins"/>
    <property type="match status" value="1"/>
</dbReference>
<dbReference type="Proteomes" id="UP000440224">
    <property type="component" value="Unassembled WGS sequence"/>
</dbReference>
<name>A0A6N7PEE8_9BACT</name>
<gene>
    <name evidence="3" type="primary">tssI</name>
    <name evidence="3" type="ORF">GF068_00440</name>
</gene>
<dbReference type="SUPFAM" id="SSF69279">
    <property type="entry name" value="Phage tail proteins"/>
    <property type="match status" value="2"/>
</dbReference>